<dbReference type="InterPro" id="IPR011333">
    <property type="entry name" value="SKP1/BTB/POZ_sf"/>
</dbReference>
<dbReference type="InParanoid" id="A0A0D0DP25"/>
<evidence type="ECO:0000313" key="4">
    <source>
        <dbReference type="Proteomes" id="UP000054538"/>
    </source>
</evidence>
<keyword evidence="1" id="KW-0472">Membrane</keyword>
<dbReference type="Proteomes" id="UP000054538">
    <property type="component" value="Unassembled WGS sequence"/>
</dbReference>
<proteinExistence type="predicted"/>
<reference evidence="3 4" key="1">
    <citation type="submission" date="2014-04" db="EMBL/GenBank/DDBJ databases">
        <authorList>
            <consortium name="DOE Joint Genome Institute"/>
            <person name="Kuo A."/>
            <person name="Kohler A."/>
            <person name="Jargeat P."/>
            <person name="Nagy L.G."/>
            <person name="Floudas D."/>
            <person name="Copeland A."/>
            <person name="Barry K.W."/>
            <person name="Cichocki N."/>
            <person name="Veneault-Fourrey C."/>
            <person name="LaButti K."/>
            <person name="Lindquist E.A."/>
            <person name="Lipzen A."/>
            <person name="Lundell T."/>
            <person name="Morin E."/>
            <person name="Murat C."/>
            <person name="Sun H."/>
            <person name="Tunlid A."/>
            <person name="Henrissat B."/>
            <person name="Grigoriev I.V."/>
            <person name="Hibbett D.S."/>
            <person name="Martin F."/>
            <person name="Nordberg H.P."/>
            <person name="Cantor M.N."/>
            <person name="Hua S.X."/>
        </authorList>
    </citation>
    <scope>NUCLEOTIDE SEQUENCE [LARGE SCALE GENOMIC DNA]</scope>
    <source>
        <strain evidence="3 4">Ve08.2h10</strain>
    </source>
</reference>
<organism evidence="3 4">
    <name type="scientific">Paxillus rubicundulus Ve08.2h10</name>
    <dbReference type="NCBI Taxonomy" id="930991"/>
    <lineage>
        <taxon>Eukaryota</taxon>
        <taxon>Fungi</taxon>
        <taxon>Dikarya</taxon>
        <taxon>Basidiomycota</taxon>
        <taxon>Agaricomycotina</taxon>
        <taxon>Agaricomycetes</taxon>
        <taxon>Agaricomycetidae</taxon>
        <taxon>Boletales</taxon>
        <taxon>Paxilineae</taxon>
        <taxon>Paxillaceae</taxon>
        <taxon>Paxillus</taxon>
    </lineage>
</organism>
<dbReference type="CDD" id="cd18186">
    <property type="entry name" value="BTB_POZ_ZBTB_KLHL-like"/>
    <property type="match status" value="1"/>
</dbReference>
<dbReference type="SUPFAM" id="SSF54695">
    <property type="entry name" value="POZ domain"/>
    <property type="match status" value="1"/>
</dbReference>
<evidence type="ECO:0000256" key="1">
    <source>
        <dbReference type="SAM" id="Phobius"/>
    </source>
</evidence>
<dbReference type="OrthoDB" id="2879636at2759"/>
<evidence type="ECO:0000313" key="3">
    <source>
        <dbReference type="EMBL" id="KIK93678.1"/>
    </source>
</evidence>
<dbReference type="AlphaFoldDB" id="A0A0D0DP25"/>
<sequence length="321" mass="36084">MTSSSPKNGVVDLPQDGTRLDPWKEDGNIVLAVEGKHFRVHRSVLSSYSEIFNDMFACPHSNEAEKEFIEGCPVVHLYDSAAEIQIVLKALYDRSYMFSHDEPMPFHVLAAFLRLGKKYAIRQLFEEAKSRLPTSQLTLLYASTMSSHDYNLFPRVSENDLWNFRIMNVAREVGLLAIVTLTALFCCISCPVSYIVDGYECEGSICSLSAPNQRSCILGLAELMGGRLTQCLTAPARLCNRRHDYSNPCIVGLHTAWVSFRNHGKPFIGWMSDWDRGLCAVCRADLSKVYGEQRAALWTQLPVTLGFGSWDELRKVEAEGL</sequence>
<feature type="transmembrane region" description="Helical" evidence="1">
    <location>
        <begin position="173"/>
        <end position="196"/>
    </location>
</feature>
<keyword evidence="1" id="KW-1133">Transmembrane helix</keyword>
<dbReference type="Pfam" id="PF00651">
    <property type="entry name" value="BTB"/>
    <property type="match status" value="1"/>
</dbReference>
<dbReference type="STRING" id="930991.A0A0D0DP25"/>
<protein>
    <recommendedName>
        <fullName evidence="2">BTB domain-containing protein</fullName>
    </recommendedName>
</protein>
<dbReference type="Gene3D" id="3.30.710.10">
    <property type="entry name" value="Potassium Channel Kv1.1, Chain A"/>
    <property type="match status" value="1"/>
</dbReference>
<dbReference type="EMBL" id="KN825165">
    <property type="protein sequence ID" value="KIK93678.1"/>
    <property type="molecule type" value="Genomic_DNA"/>
</dbReference>
<keyword evidence="4" id="KW-1185">Reference proteome</keyword>
<dbReference type="HOGENOM" id="CLU_033082_3_1_1"/>
<dbReference type="SMART" id="SM00225">
    <property type="entry name" value="BTB"/>
    <property type="match status" value="1"/>
</dbReference>
<feature type="domain" description="BTB" evidence="2">
    <location>
        <begin position="27"/>
        <end position="100"/>
    </location>
</feature>
<dbReference type="PROSITE" id="PS50097">
    <property type="entry name" value="BTB"/>
    <property type="match status" value="1"/>
</dbReference>
<reference evidence="4" key="2">
    <citation type="submission" date="2015-01" db="EMBL/GenBank/DDBJ databases">
        <title>Evolutionary Origins and Diversification of the Mycorrhizal Mutualists.</title>
        <authorList>
            <consortium name="DOE Joint Genome Institute"/>
            <consortium name="Mycorrhizal Genomics Consortium"/>
            <person name="Kohler A."/>
            <person name="Kuo A."/>
            <person name="Nagy L.G."/>
            <person name="Floudas D."/>
            <person name="Copeland A."/>
            <person name="Barry K.W."/>
            <person name="Cichocki N."/>
            <person name="Veneault-Fourrey C."/>
            <person name="LaButti K."/>
            <person name="Lindquist E.A."/>
            <person name="Lipzen A."/>
            <person name="Lundell T."/>
            <person name="Morin E."/>
            <person name="Murat C."/>
            <person name="Riley R."/>
            <person name="Ohm R."/>
            <person name="Sun H."/>
            <person name="Tunlid A."/>
            <person name="Henrissat B."/>
            <person name="Grigoriev I.V."/>
            <person name="Hibbett D.S."/>
            <person name="Martin F."/>
        </authorList>
    </citation>
    <scope>NUCLEOTIDE SEQUENCE [LARGE SCALE GENOMIC DNA]</scope>
    <source>
        <strain evidence="4">Ve08.2h10</strain>
    </source>
</reference>
<evidence type="ECO:0000259" key="2">
    <source>
        <dbReference type="PROSITE" id="PS50097"/>
    </source>
</evidence>
<keyword evidence="1" id="KW-0812">Transmembrane</keyword>
<name>A0A0D0DP25_9AGAM</name>
<dbReference type="InterPro" id="IPR000210">
    <property type="entry name" value="BTB/POZ_dom"/>
</dbReference>
<accession>A0A0D0DP25</accession>
<gene>
    <name evidence="3" type="ORF">PAXRUDRAFT_828715</name>
</gene>